<proteinExistence type="predicted"/>
<feature type="compositionally biased region" description="Basic residues" evidence="1">
    <location>
        <begin position="22"/>
        <end position="33"/>
    </location>
</feature>
<dbReference type="AlphaFoldDB" id="A0A229VXT9"/>
<sequence length="812" mass="89111">MANEISKRNGSISDNASATTTRRTRRARTKTVRSRTTQTRQTARPASGVRSAKPIVTHSWIALPVLSLQQGKDRQSRIVTMTRRLIDIVNMSSATMMIRIGSSSGRLNVTVAASPDAVESIECPTPRDERIFAAWADDMRYVFDGILNFADETRVLLDPVYERDAYEATIPLSWAVNDRPATQPMVPIGFDMPDEPSLDDRFFTIMNDDLQYSPHGFSNGMPSPIDALHTKDVASLFDTMLQHDDTTITYMMHRADPTAQTTITQLYDANRDFSKLSDLPNTPPIRFHATISAPVMVSRAVLSEFKTLTSADFRHLTMQDHLDSCDPDSVTLRGSLMPAAGASAFLRLPVAGTKPFPGMRSERMPIEPHVLDPMPEPATTMPIRIGSAVTAEGEHVDVTLEATDLTRHLHVLGAPGSGKTTFLVDLACELADQGVGFIFLSTHRDLMDRIMLNVRQTAGFRTFGVDHADKVNVTPLNPLSGDNDDNTFAMKVNEITNALKEYIDPTNQGMFGERASSAFSLIAQTYRMLGTASIPMVTSTLVRQDLCEKLAVKMRDVDMQTALHIRHELSGLSSSDGKDMFSWLGSRFNVLHSSPMLMNILGSGINAIDLVDCMDRGVGLAVNLAGSELGQSAAQFLLACWLIQVKSAMLQRQHTDKPFVVVVDEAHAAAFGPLTSMLDEARKFGVCVVVAHQRIGQLNSHLADALEADAGSFIALRAGLRDASRASAQLGGWPEDELMHMPTFRGAAMITRDGVPTEPFTLEVDPPRDLGDQSEHLRHLLGVSPYTQLARNLNVPTPHTVSRFIDALHADR</sequence>
<accession>A0A229VXT9</accession>
<reference evidence="2 3" key="1">
    <citation type="submission" date="2017-05" db="EMBL/GenBank/DDBJ databases">
        <title>Bifidobacterium vansinderenii sp. nov.</title>
        <authorList>
            <person name="Lugli G.A."/>
            <person name="Duranti S."/>
            <person name="Mangifesta M."/>
        </authorList>
    </citation>
    <scope>NUCLEOTIDE SEQUENCE [LARGE SCALE GENOMIC DNA]</scope>
    <source>
        <strain evidence="2 3">Tam10B</strain>
    </source>
</reference>
<dbReference type="PANTHER" id="PTHR30121:SF11">
    <property type="entry name" value="AAA+ ATPASE DOMAIN-CONTAINING PROTEIN"/>
    <property type="match status" value="1"/>
</dbReference>
<feature type="compositionally biased region" description="Polar residues" evidence="1">
    <location>
        <begin position="8"/>
        <end position="18"/>
    </location>
</feature>
<dbReference type="InterPro" id="IPR051162">
    <property type="entry name" value="T4SS_component"/>
</dbReference>
<keyword evidence="3" id="KW-1185">Reference proteome</keyword>
<dbReference type="Proteomes" id="UP000215433">
    <property type="component" value="Unassembled WGS sequence"/>
</dbReference>
<dbReference type="InterPro" id="IPR027417">
    <property type="entry name" value="P-loop_NTPase"/>
</dbReference>
<feature type="region of interest" description="Disordered" evidence="1">
    <location>
        <begin position="1"/>
        <end position="51"/>
    </location>
</feature>
<gene>
    <name evidence="2" type="ORF">Tam10B_1557</name>
</gene>
<organism evidence="2 3">
    <name type="scientific">Bifidobacterium vansinderenii</name>
    <dbReference type="NCBI Taxonomy" id="1984871"/>
    <lineage>
        <taxon>Bacteria</taxon>
        <taxon>Bacillati</taxon>
        <taxon>Actinomycetota</taxon>
        <taxon>Actinomycetes</taxon>
        <taxon>Bifidobacteriales</taxon>
        <taxon>Bifidobacteriaceae</taxon>
        <taxon>Bifidobacterium</taxon>
    </lineage>
</organism>
<evidence type="ECO:0000313" key="3">
    <source>
        <dbReference type="Proteomes" id="UP000215433"/>
    </source>
</evidence>
<dbReference type="RefSeq" id="WP_093960701.1">
    <property type="nucleotide sequence ID" value="NZ_NEWD01000020.1"/>
</dbReference>
<dbReference type="PANTHER" id="PTHR30121">
    <property type="entry name" value="UNCHARACTERIZED PROTEIN YJGR-RELATED"/>
    <property type="match status" value="1"/>
</dbReference>
<dbReference type="OrthoDB" id="3258326at2"/>
<dbReference type="CDD" id="cd01127">
    <property type="entry name" value="TrwB_TraG_TraD_VirD4"/>
    <property type="match status" value="1"/>
</dbReference>
<dbReference type="EMBL" id="NEWD01000020">
    <property type="protein sequence ID" value="OXN00210.1"/>
    <property type="molecule type" value="Genomic_DNA"/>
</dbReference>
<protein>
    <submittedName>
        <fullName evidence="2">AAA-like domain-containing protein</fullName>
    </submittedName>
</protein>
<name>A0A229VXT9_9BIFI</name>
<dbReference type="Gene3D" id="3.40.50.300">
    <property type="entry name" value="P-loop containing nucleotide triphosphate hydrolases"/>
    <property type="match status" value="2"/>
</dbReference>
<dbReference type="SUPFAM" id="SSF52540">
    <property type="entry name" value="P-loop containing nucleoside triphosphate hydrolases"/>
    <property type="match status" value="1"/>
</dbReference>
<feature type="compositionally biased region" description="Low complexity" evidence="1">
    <location>
        <begin position="34"/>
        <end position="44"/>
    </location>
</feature>
<comment type="caution">
    <text evidence="2">The sequence shown here is derived from an EMBL/GenBank/DDBJ whole genome shotgun (WGS) entry which is preliminary data.</text>
</comment>
<evidence type="ECO:0000256" key="1">
    <source>
        <dbReference type="SAM" id="MobiDB-lite"/>
    </source>
</evidence>
<evidence type="ECO:0000313" key="2">
    <source>
        <dbReference type="EMBL" id="OXN00210.1"/>
    </source>
</evidence>